<feature type="compositionally biased region" description="Polar residues" evidence="1">
    <location>
        <begin position="22"/>
        <end position="33"/>
    </location>
</feature>
<comment type="caution">
    <text evidence="2">The sequence shown here is derived from an EMBL/GenBank/DDBJ whole genome shotgun (WGS) entry which is preliminary data.</text>
</comment>
<name>A0A1Y2EH41_9PEZI</name>
<proteinExistence type="predicted"/>
<keyword evidence="3" id="KW-1185">Reference proteome</keyword>
<dbReference type="AlphaFoldDB" id="A0A1Y2EH41"/>
<gene>
    <name evidence="2" type="ORF">BCR38DRAFT_404030</name>
</gene>
<sequence>METSNLSNFRRQEWQSWGQNLSNQNTLESSNSGIPPYRAVVPTSTPTSPGKESGIPQCWVRSNKAVTLFLVYLALICPVLSCPVSPRHPSVSAQQGHNPLFHSDYLHPQPPIRRHFHLVRPSLLRQAHLLVRRALEGPYKTVEIVLLLHIASALFEFVRFHAIQAAFPHSSNSSDIVPGLLDVASMLLQRGLRYRPLKDRPKGDGIIVRSTLHAQSTMRVVFTLSGF</sequence>
<evidence type="ECO:0000256" key="1">
    <source>
        <dbReference type="SAM" id="MobiDB-lite"/>
    </source>
</evidence>
<dbReference type="Proteomes" id="UP000193689">
    <property type="component" value="Unassembled WGS sequence"/>
</dbReference>
<evidence type="ECO:0000313" key="2">
    <source>
        <dbReference type="EMBL" id="ORY70888.1"/>
    </source>
</evidence>
<reference evidence="2 3" key="1">
    <citation type="submission" date="2016-07" db="EMBL/GenBank/DDBJ databases">
        <title>Pervasive Adenine N6-methylation of Active Genes in Fungi.</title>
        <authorList>
            <consortium name="DOE Joint Genome Institute"/>
            <person name="Mondo S.J."/>
            <person name="Dannebaum R.O."/>
            <person name="Kuo R.C."/>
            <person name="Labutti K."/>
            <person name="Haridas S."/>
            <person name="Kuo A."/>
            <person name="Salamov A."/>
            <person name="Ahrendt S.R."/>
            <person name="Lipzen A."/>
            <person name="Sullivan W."/>
            <person name="Andreopoulos W.B."/>
            <person name="Clum A."/>
            <person name="Lindquist E."/>
            <person name="Daum C."/>
            <person name="Ramamoorthy G.K."/>
            <person name="Gryganskyi A."/>
            <person name="Culley D."/>
            <person name="Magnuson J.K."/>
            <person name="James T.Y."/>
            <person name="O'Malley M.A."/>
            <person name="Stajich J.E."/>
            <person name="Spatafora J.W."/>
            <person name="Visel A."/>
            <person name="Grigoriev I.V."/>
        </authorList>
    </citation>
    <scope>NUCLEOTIDE SEQUENCE [LARGE SCALE GENOMIC DNA]</scope>
    <source>
        <strain evidence="2 3">CBS 129021</strain>
    </source>
</reference>
<feature type="region of interest" description="Disordered" evidence="1">
    <location>
        <begin position="22"/>
        <end position="54"/>
    </location>
</feature>
<dbReference type="EMBL" id="MCFJ01000001">
    <property type="protein sequence ID" value="ORY70888.1"/>
    <property type="molecule type" value="Genomic_DNA"/>
</dbReference>
<evidence type="ECO:0000313" key="3">
    <source>
        <dbReference type="Proteomes" id="UP000193689"/>
    </source>
</evidence>
<dbReference type="GeneID" id="63774017"/>
<organism evidence="2 3">
    <name type="scientific">Pseudomassariella vexata</name>
    <dbReference type="NCBI Taxonomy" id="1141098"/>
    <lineage>
        <taxon>Eukaryota</taxon>
        <taxon>Fungi</taxon>
        <taxon>Dikarya</taxon>
        <taxon>Ascomycota</taxon>
        <taxon>Pezizomycotina</taxon>
        <taxon>Sordariomycetes</taxon>
        <taxon>Xylariomycetidae</taxon>
        <taxon>Amphisphaeriales</taxon>
        <taxon>Pseudomassariaceae</taxon>
        <taxon>Pseudomassariella</taxon>
    </lineage>
</organism>
<dbReference type="InParanoid" id="A0A1Y2EH41"/>
<dbReference type="RefSeq" id="XP_040720480.1">
    <property type="nucleotide sequence ID" value="XM_040857805.1"/>
</dbReference>
<protein>
    <submittedName>
        <fullName evidence="2">Uncharacterized protein</fullName>
    </submittedName>
</protein>
<accession>A0A1Y2EH41</accession>